<accession>A0AAV0ZBV3</accession>
<dbReference type="PANTHER" id="PTHR47123:SF15">
    <property type="entry name" value="F-BOX PROTEIN SKIP23"/>
    <property type="match status" value="1"/>
</dbReference>
<gene>
    <name evidence="1" type="ORF">VFH_II021160</name>
</gene>
<dbReference type="SUPFAM" id="SSF81383">
    <property type="entry name" value="F-box domain"/>
    <property type="match status" value="1"/>
</dbReference>
<organism evidence="1 2">
    <name type="scientific">Vicia faba</name>
    <name type="common">Broad bean</name>
    <name type="synonym">Faba vulgaris</name>
    <dbReference type="NCBI Taxonomy" id="3906"/>
    <lineage>
        <taxon>Eukaryota</taxon>
        <taxon>Viridiplantae</taxon>
        <taxon>Streptophyta</taxon>
        <taxon>Embryophyta</taxon>
        <taxon>Tracheophyta</taxon>
        <taxon>Spermatophyta</taxon>
        <taxon>Magnoliopsida</taxon>
        <taxon>eudicotyledons</taxon>
        <taxon>Gunneridae</taxon>
        <taxon>Pentapetalae</taxon>
        <taxon>rosids</taxon>
        <taxon>fabids</taxon>
        <taxon>Fabales</taxon>
        <taxon>Fabaceae</taxon>
        <taxon>Papilionoideae</taxon>
        <taxon>50 kb inversion clade</taxon>
        <taxon>NPAAA clade</taxon>
        <taxon>Hologalegina</taxon>
        <taxon>IRL clade</taxon>
        <taxon>Fabeae</taxon>
        <taxon>Vicia</taxon>
    </lineage>
</organism>
<sequence length="172" mass="20245">MADSTWADLPKEILILISERIENEFDLIHFGSVCSSWRSSSIPIPLNIFFKFPLISYSDRPELLSDIINGEHSTPFCYLFKRCFLLIKPPQQHQQQQTMQRMQRPWLIQITKNTRGKIKLFHPFITYHSSSPFFCSLRVLDFNKFPVVQLGSDFVVNNNRSKSEEYNPDKTR</sequence>
<dbReference type="Gene3D" id="1.20.1280.50">
    <property type="match status" value="1"/>
</dbReference>
<evidence type="ECO:0000313" key="1">
    <source>
        <dbReference type="EMBL" id="CAI8596155.1"/>
    </source>
</evidence>
<evidence type="ECO:0008006" key="3">
    <source>
        <dbReference type="Google" id="ProtNLM"/>
    </source>
</evidence>
<dbReference type="InterPro" id="IPR051304">
    <property type="entry name" value="SCF_F-box_domain"/>
</dbReference>
<name>A0AAV0ZBV3_VICFA</name>
<reference evidence="1 2" key="1">
    <citation type="submission" date="2023-01" db="EMBL/GenBank/DDBJ databases">
        <authorList>
            <person name="Kreplak J."/>
        </authorList>
    </citation>
    <scope>NUCLEOTIDE SEQUENCE [LARGE SCALE GENOMIC DNA]</scope>
</reference>
<dbReference type="PANTHER" id="PTHR47123">
    <property type="entry name" value="F-BOX PROTEIN SKIP23"/>
    <property type="match status" value="1"/>
</dbReference>
<dbReference type="AlphaFoldDB" id="A0AAV0ZBV3"/>
<protein>
    <recommendedName>
        <fullName evidence="3">F-box domain-containing protein</fullName>
    </recommendedName>
</protein>
<dbReference type="InterPro" id="IPR036047">
    <property type="entry name" value="F-box-like_dom_sf"/>
</dbReference>
<proteinExistence type="predicted"/>
<dbReference type="EMBL" id="OX451737">
    <property type="protein sequence ID" value="CAI8596155.1"/>
    <property type="molecule type" value="Genomic_DNA"/>
</dbReference>
<keyword evidence="2" id="KW-1185">Reference proteome</keyword>
<evidence type="ECO:0000313" key="2">
    <source>
        <dbReference type="Proteomes" id="UP001157006"/>
    </source>
</evidence>
<dbReference type="Proteomes" id="UP001157006">
    <property type="component" value="Chromosome 2"/>
</dbReference>